<organism evidence="2 3">
    <name type="scientific">Diplocarpon coronariae</name>
    <dbReference type="NCBI Taxonomy" id="2795749"/>
    <lineage>
        <taxon>Eukaryota</taxon>
        <taxon>Fungi</taxon>
        <taxon>Dikarya</taxon>
        <taxon>Ascomycota</taxon>
        <taxon>Pezizomycotina</taxon>
        <taxon>Leotiomycetes</taxon>
        <taxon>Helotiales</taxon>
        <taxon>Drepanopezizaceae</taxon>
        <taxon>Diplocarpon</taxon>
    </lineage>
</organism>
<accession>A0A218ZGY0</accession>
<dbReference type="EMBL" id="MZNU01000034">
    <property type="protein sequence ID" value="OWP06813.1"/>
    <property type="molecule type" value="Genomic_DNA"/>
</dbReference>
<feature type="region of interest" description="Disordered" evidence="1">
    <location>
        <begin position="1"/>
        <end position="62"/>
    </location>
</feature>
<dbReference type="AlphaFoldDB" id="A0A218ZGY0"/>
<dbReference type="OrthoDB" id="5355528at2759"/>
<evidence type="ECO:0000313" key="2">
    <source>
        <dbReference type="EMBL" id="OWP06813.1"/>
    </source>
</evidence>
<keyword evidence="3" id="KW-1185">Reference proteome</keyword>
<protein>
    <submittedName>
        <fullName evidence="2">Uncharacterized protein</fullName>
    </submittedName>
</protein>
<feature type="compositionally biased region" description="Polar residues" evidence="1">
    <location>
        <begin position="10"/>
        <end position="22"/>
    </location>
</feature>
<comment type="caution">
    <text evidence="2">The sequence shown here is derived from an EMBL/GenBank/DDBJ whole genome shotgun (WGS) entry which is preliminary data.</text>
</comment>
<dbReference type="InParanoid" id="A0A218ZGY0"/>
<evidence type="ECO:0000256" key="1">
    <source>
        <dbReference type="SAM" id="MobiDB-lite"/>
    </source>
</evidence>
<feature type="compositionally biased region" description="Acidic residues" evidence="1">
    <location>
        <begin position="26"/>
        <end position="36"/>
    </location>
</feature>
<proteinExistence type="predicted"/>
<evidence type="ECO:0000313" key="3">
    <source>
        <dbReference type="Proteomes" id="UP000242519"/>
    </source>
</evidence>
<name>A0A218ZGY0_9HELO</name>
<dbReference type="Proteomes" id="UP000242519">
    <property type="component" value="Unassembled WGS sequence"/>
</dbReference>
<gene>
    <name evidence="2" type="ORF">B2J93_8870</name>
</gene>
<sequence>MPDGPPMTDLSPNTVASNSAPSLVSDDGDYDEVDDAESARSQTEDEDSDVAEISIDDDHVEKVMPRTVMRSRAGSGSAALRLRKEDKQVTFVSPVKDGRDPRVRPA</sequence>
<reference evidence="2 3" key="1">
    <citation type="submission" date="2017-04" db="EMBL/GenBank/DDBJ databases">
        <title>Draft genome sequence of Marssonina coronaria NL1: causal agent of apple blotch.</title>
        <authorList>
            <person name="Cheng Q."/>
        </authorList>
    </citation>
    <scope>NUCLEOTIDE SEQUENCE [LARGE SCALE GENOMIC DNA]</scope>
    <source>
        <strain evidence="2 3">NL1</strain>
    </source>
</reference>
<dbReference type="STRING" id="503106.A0A218ZGY0"/>